<evidence type="ECO:0000313" key="2">
    <source>
        <dbReference type="EMBL" id="GGH25577.1"/>
    </source>
</evidence>
<dbReference type="RefSeq" id="WP_188539332.1">
    <property type="nucleotide sequence ID" value="NZ_BMFT01000001.1"/>
</dbReference>
<name>A0ABQ1YHX4_9BACL</name>
<dbReference type="Pfam" id="PF13684">
    <property type="entry name" value="FakA-like_C"/>
    <property type="match status" value="1"/>
</dbReference>
<dbReference type="InterPro" id="IPR033470">
    <property type="entry name" value="FakA-like_C"/>
</dbReference>
<dbReference type="InterPro" id="IPR050270">
    <property type="entry name" value="DegV_domain_contain"/>
</dbReference>
<dbReference type="SMART" id="SM01121">
    <property type="entry name" value="Dak1_2"/>
    <property type="match status" value="1"/>
</dbReference>
<reference evidence="3" key="1">
    <citation type="journal article" date="2019" name="Int. J. Syst. Evol. Microbiol.">
        <title>The Global Catalogue of Microorganisms (GCM) 10K type strain sequencing project: providing services to taxonomists for standard genome sequencing and annotation.</title>
        <authorList>
            <consortium name="The Broad Institute Genomics Platform"/>
            <consortium name="The Broad Institute Genome Sequencing Center for Infectious Disease"/>
            <person name="Wu L."/>
            <person name="Ma J."/>
        </authorList>
    </citation>
    <scope>NUCLEOTIDE SEQUENCE [LARGE SCALE GENOMIC DNA]</scope>
    <source>
        <strain evidence="3">CGMCC 1.12769</strain>
    </source>
</reference>
<dbReference type="PROSITE" id="PS51480">
    <property type="entry name" value="DHAL"/>
    <property type="match status" value="1"/>
</dbReference>
<dbReference type="NCBIfam" id="TIGR03599">
    <property type="entry name" value="YloV"/>
    <property type="match status" value="1"/>
</dbReference>
<dbReference type="EMBL" id="BMFT01000001">
    <property type="protein sequence ID" value="GGH25577.1"/>
    <property type="molecule type" value="Genomic_DNA"/>
</dbReference>
<protein>
    <recommendedName>
        <fullName evidence="1">DhaL domain-containing protein</fullName>
    </recommendedName>
</protein>
<comment type="caution">
    <text evidence="2">The sequence shown here is derived from an EMBL/GenBank/DDBJ whole genome shotgun (WGS) entry which is preliminary data.</text>
</comment>
<organism evidence="2 3">
    <name type="scientific">Paenibacillus segetis</name>
    <dbReference type="NCBI Taxonomy" id="1325360"/>
    <lineage>
        <taxon>Bacteria</taxon>
        <taxon>Bacillati</taxon>
        <taxon>Bacillota</taxon>
        <taxon>Bacilli</taxon>
        <taxon>Bacillales</taxon>
        <taxon>Paenibacillaceae</taxon>
        <taxon>Paenibacillus</taxon>
    </lineage>
</organism>
<sequence>MSKRSLNGTDFTAMVFAGAQRLAEQAEHVNSLNVFPVPDGDTGTNMNLTMTAGVAELKNNGAGGLGSLAGTLSKGLLMGARGNSGVILSQLFRGFGRYAAPYEELNTVQFAAALQSGVDTAYKAVVKPVEGTILTVAKESAKHAVYCARRTTDVVELMTEVLAKAREALAGTPDLLPVLKQVGVVDSGGQGLVYIYEGFMEVLTAGNIPGHVPAQGQATTPVSHAAPVVPRVITHAPVSAQARLETEDIEFLYDMEFFINRQLGGVRNAAFDEDKFRKDLSINGDSIIVIADDEIIKVHVHSKEPGEVMNLALRYGEITQIHILNMREQHRDLLSTGMDAASMPELFADMPAEPARQPEPAELPAHELAPYGFIAVASGQGISDIFTSLGVDVVLSGGQTMNPSTEDFVKAIHSISAQHVFVLPNNSNIILAAQQAKDLLEGERSVTVIPSKSIPQGIAAAFAFQEEDEVESNSSNMVNAVKNVKTGQVTTAVRDTVFDDLEITAGHYIGIADSKIVATDSGLLETSQQLLANMLAGGDEIVTILAGEEATNETTESLATWIHEHYPDVEVETHSGGQPIYYYLFSVES</sequence>
<gene>
    <name evidence="2" type="primary">yloV</name>
    <name evidence="2" type="ORF">GCM10008013_25940</name>
</gene>
<dbReference type="InterPro" id="IPR019986">
    <property type="entry name" value="YloV-like"/>
</dbReference>
<evidence type="ECO:0000259" key="1">
    <source>
        <dbReference type="PROSITE" id="PS51480"/>
    </source>
</evidence>
<dbReference type="InterPro" id="IPR048394">
    <property type="entry name" value="FakA-like_M"/>
</dbReference>
<feature type="domain" description="DhaL" evidence="1">
    <location>
        <begin position="9"/>
        <end position="201"/>
    </location>
</feature>
<dbReference type="SMART" id="SM01120">
    <property type="entry name" value="Dak2"/>
    <property type="match status" value="1"/>
</dbReference>
<dbReference type="Proteomes" id="UP000659344">
    <property type="component" value="Unassembled WGS sequence"/>
</dbReference>
<accession>A0ABQ1YHX4</accession>
<dbReference type="Pfam" id="PF21645">
    <property type="entry name" value="FakA-like_M"/>
    <property type="match status" value="1"/>
</dbReference>
<dbReference type="SUPFAM" id="SSF101473">
    <property type="entry name" value="DhaL-like"/>
    <property type="match status" value="1"/>
</dbReference>
<dbReference type="InterPro" id="IPR036117">
    <property type="entry name" value="DhaL_dom_sf"/>
</dbReference>
<evidence type="ECO:0000313" key="3">
    <source>
        <dbReference type="Proteomes" id="UP000659344"/>
    </source>
</evidence>
<proteinExistence type="predicted"/>
<dbReference type="PANTHER" id="PTHR33434:SF4">
    <property type="entry name" value="PHOSPHATASE PROTEIN"/>
    <property type="match status" value="1"/>
</dbReference>
<dbReference type="InterPro" id="IPR004007">
    <property type="entry name" value="DhaL_dom"/>
</dbReference>
<dbReference type="Pfam" id="PF02734">
    <property type="entry name" value="Dak2"/>
    <property type="match status" value="1"/>
</dbReference>
<keyword evidence="3" id="KW-1185">Reference proteome</keyword>
<dbReference type="Gene3D" id="1.25.40.340">
    <property type="match status" value="1"/>
</dbReference>
<dbReference type="PANTHER" id="PTHR33434">
    <property type="entry name" value="DEGV DOMAIN-CONTAINING PROTEIN DR_1986-RELATED"/>
    <property type="match status" value="1"/>
</dbReference>